<dbReference type="PANTHER" id="PTHR44520">
    <property type="entry name" value="RESPONSE REGULATOR RCP1-RELATED"/>
    <property type="match status" value="1"/>
</dbReference>
<sequence length="129" mass="14929">MTAHRNILLTDDDLDDRELFVEALASIDKSITCHLAENGKEALRLLQQKNIDVEAIFLDINMPVMDGWEFLNKLKNDHHYRDIPVIIYSTSSVEQDKNKALQLGAWTFITKPDSFTTLKEILRDVMQRL</sequence>
<dbReference type="Proteomes" id="UP000613030">
    <property type="component" value="Unassembled WGS sequence"/>
</dbReference>
<gene>
    <name evidence="3" type="ORF">JI741_04530</name>
</gene>
<proteinExistence type="predicted"/>
<comment type="caution">
    <text evidence="3">The sequence shown here is derived from an EMBL/GenBank/DDBJ whole genome shotgun (WGS) entry which is preliminary data.</text>
</comment>
<dbReference type="Pfam" id="PF00072">
    <property type="entry name" value="Response_reg"/>
    <property type="match status" value="1"/>
</dbReference>
<protein>
    <submittedName>
        <fullName evidence="3">Response regulator</fullName>
    </submittedName>
</protein>
<evidence type="ECO:0000313" key="3">
    <source>
        <dbReference type="EMBL" id="MBL0740469.1"/>
    </source>
</evidence>
<dbReference type="Gene3D" id="3.40.50.2300">
    <property type="match status" value="1"/>
</dbReference>
<evidence type="ECO:0000313" key="4">
    <source>
        <dbReference type="Proteomes" id="UP000613030"/>
    </source>
</evidence>
<dbReference type="InterPro" id="IPR011006">
    <property type="entry name" value="CheY-like_superfamily"/>
</dbReference>
<evidence type="ECO:0000256" key="1">
    <source>
        <dbReference type="PROSITE-ProRule" id="PRU00169"/>
    </source>
</evidence>
<accession>A0ABS1KLY5</accession>
<feature type="modified residue" description="4-aspartylphosphate" evidence="1">
    <location>
        <position position="59"/>
    </location>
</feature>
<dbReference type="SUPFAM" id="SSF52172">
    <property type="entry name" value="CheY-like"/>
    <property type="match status" value="1"/>
</dbReference>
<dbReference type="InterPro" id="IPR001789">
    <property type="entry name" value="Sig_transdc_resp-reg_receiver"/>
</dbReference>
<dbReference type="EMBL" id="JAERRB010000001">
    <property type="protein sequence ID" value="MBL0740469.1"/>
    <property type="molecule type" value="Genomic_DNA"/>
</dbReference>
<dbReference type="RefSeq" id="WP_202007797.1">
    <property type="nucleotide sequence ID" value="NZ_JAERRB010000001.1"/>
</dbReference>
<dbReference type="InterPro" id="IPR052893">
    <property type="entry name" value="TCS_response_regulator"/>
</dbReference>
<evidence type="ECO:0000259" key="2">
    <source>
        <dbReference type="PROSITE" id="PS50110"/>
    </source>
</evidence>
<keyword evidence="4" id="KW-1185">Reference proteome</keyword>
<reference evidence="3 4" key="1">
    <citation type="submission" date="2021-01" db="EMBL/GenBank/DDBJ databases">
        <title>Chryseolinea sp. Jin1 Genome sequencing and assembly.</title>
        <authorList>
            <person name="Kim I."/>
        </authorList>
    </citation>
    <scope>NUCLEOTIDE SEQUENCE [LARGE SCALE GENOMIC DNA]</scope>
    <source>
        <strain evidence="3 4">Jin1</strain>
    </source>
</reference>
<name>A0ABS1KLY5_9BACT</name>
<feature type="domain" description="Response regulatory" evidence="2">
    <location>
        <begin position="6"/>
        <end position="126"/>
    </location>
</feature>
<keyword evidence="1" id="KW-0597">Phosphoprotein</keyword>
<dbReference type="PROSITE" id="PS50110">
    <property type="entry name" value="RESPONSE_REGULATORY"/>
    <property type="match status" value="1"/>
</dbReference>
<organism evidence="3 4">
    <name type="scientific">Chryseolinea lacunae</name>
    <dbReference type="NCBI Taxonomy" id="2801331"/>
    <lineage>
        <taxon>Bacteria</taxon>
        <taxon>Pseudomonadati</taxon>
        <taxon>Bacteroidota</taxon>
        <taxon>Cytophagia</taxon>
        <taxon>Cytophagales</taxon>
        <taxon>Fulvivirgaceae</taxon>
        <taxon>Chryseolinea</taxon>
    </lineage>
</organism>
<dbReference type="SMART" id="SM00448">
    <property type="entry name" value="REC"/>
    <property type="match status" value="1"/>
</dbReference>
<dbReference type="PANTHER" id="PTHR44520:SF2">
    <property type="entry name" value="RESPONSE REGULATOR RCP1"/>
    <property type="match status" value="1"/>
</dbReference>